<dbReference type="GO" id="GO:0006446">
    <property type="term" value="P:regulation of translational initiation"/>
    <property type="evidence" value="ECO:0007669"/>
    <property type="project" value="EnsemblFungi"/>
</dbReference>
<feature type="compositionally biased region" description="Polar residues" evidence="10">
    <location>
        <begin position="35"/>
        <end position="62"/>
    </location>
</feature>
<evidence type="ECO:0000256" key="6">
    <source>
        <dbReference type="ARBA" id="ARBA00044147"/>
    </source>
</evidence>
<comment type="subunit">
    <text evidence="8">Component of the translation initiation factor 2B (eIF2B) complex which is a heterodecamer of two sets of five different subunits: alpha, beta, gamma, delta and epsilon. Subunits alpha, beta and delta comprise a regulatory subcomplex and subunits epsilon and gamma comprise a catalytic subcomplex. Within the complex, the hexameric regulatory complex resides at the center, with the two heterodimeric catalytic subcomplexes bound on opposite sides.</text>
</comment>
<sequence>MPSTDSPSAVETSQPEVAAPLAQTQPNGKGKQPEGAQQSSANTEKSKSNSNGKPAGNAQETSSTKKLTPAELKKKAKEEKAARRAQTVAAKEAESAPAAPELSPAGPSTVPQPAGGTSGSQQRGDGQKGSRTQQRTGGPVGNSRNLPFRGSQKVAAATAAPVVPKKEDKTVEFFRHLYRQRTTSIADASKEVHPAVLALGLQMGNYTICGSCARLVAMLQAFKSVIEAYTTPPGNSLTRHLTSHVLSPQIDYLASCRPISISMGNAIRWLKLEISKVDVDTPEAEAKKDLCGAIDVFLQERVTYADKLIAKKAAGKIKDGDVIMTYAKSSVVQRTLLRAFSKGKRFKVIVVDSRPLHEGKHLAAALVNLGMDVQYCLLNGLVHVIQNVTKVLLGAHAMMSNGRLFARVGTAIVAMEANEADKPVIVLCETIKFTERVALDSIVHNEIAPADELVTPGGPLTNWEDMKKLQICNMMYDVTPAEYLHMIVTESGNVPPTAVPVLHRMGNESG</sequence>
<comment type="similarity">
    <text evidence="2 9">Belongs to the eIF-2B alpha/beta/delta subunits family.</text>
</comment>
<evidence type="ECO:0000256" key="2">
    <source>
        <dbReference type="ARBA" id="ARBA00007251"/>
    </source>
</evidence>
<keyword evidence="12" id="KW-1185">Reference proteome</keyword>
<evidence type="ECO:0000313" key="11">
    <source>
        <dbReference type="EMBL" id="KUJ21999.1"/>
    </source>
</evidence>
<keyword evidence="4" id="KW-0396">Initiation factor</keyword>
<proteinExistence type="inferred from homology"/>
<dbReference type="InterPro" id="IPR042529">
    <property type="entry name" value="IF_2B-like_C"/>
</dbReference>
<dbReference type="GO" id="GO:0005851">
    <property type="term" value="C:eukaryotic translation initiation factor 2B complex"/>
    <property type="evidence" value="ECO:0007669"/>
    <property type="project" value="EnsemblFungi"/>
</dbReference>
<evidence type="ECO:0000256" key="9">
    <source>
        <dbReference type="RuleBase" id="RU003814"/>
    </source>
</evidence>
<dbReference type="OrthoDB" id="10254737at2759"/>
<dbReference type="STRING" id="149040.A0A194XPK0"/>
<dbReference type="KEGG" id="psco:LY89DRAFT_681342"/>
<dbReference type="GO" id="GO:0005829">
    <property type="term" value="C:cytosol"/>
    <property type="evidence" value="ECO:0007669"/>
    <property type="project" value="UniProtKB-SubCell"/>
</dbReference>
<feature type="compositionally biased region" description="Low complexity" evidence="10">
    <location>
        <begin position="95"/>
        <end position="108"/>
    </location>
</feature>
<dbReference type="GO" id="GO:0005085">
    <property type="term" value="F:guanyl-nucleotide exchange factor activity"/>
    <property type="evidence" value="ECO:0007669"/>
    <property type="project" value="EnsemblFungi"/>
</dbReference>
<accession>A0A194XPK0</accession>
<reference evidence="11 12" key="1">
    <citation type="submission" date="2015-10" db="EMBL/GenBank/DDBJ databases">
        <title>Full genome of DAOMC 229536 Phialocephala scopiformis, a fungal endophyte of spruce producing the potent anti-insectan compound rugulosin.</title>
        <authorList>
            <consortium name="DOE Joint Genome Institute"/>
            <person name="Walker A.K."/>
            <person name="Frasz S.L."/>
            <person name="Seifert K.A."/>
            <person name="Miller J.D."/>
            <person name="Mondo S.J."/>
            <person name="Labutti K."/>
            <person name="Lipzen A."/>
            <person name="Dockter R."/>
            <person name="Kennedy M."/>
            <person name="Grigoriev I.V."/>
            <person name="Spatafora J.W."/>
        </authorList>
    </citation>
    <scope>NUCLEOTIDE SEQUENCE [LARGE SCALE GENOMIC DNA]</scope>
    <source>
        <strain evidence="11 12">CBS 120377</strain>
    </source>
</reference>
<protein>
    <recommendedName>
        <fullName evidence="6">Translation initiation factor eIF2B subunit delta</fullName>
    </recommendedName>
    <alternativeName>
        <fullName evidence="7">eIF2B GDP-GTP exchange factor subunit delta</fullName>
    </alternativeName>
</protein>
<dbReference type="Proteomes" id="UP000070700">
    <property type="component" value="Unassembled WGS sequence"/>
</dbReference>
<organism evidence="11 12">
    <name type="scientific">Mollisia scopiformis</name>
    <name type="common">Conifer needle endophyte fungus</name>
    <name type="synonym">Phialocephala scopiformis</name>
    <dbReference type="NCBI Taxonomy" id="149040"/>
    <lineage>
        <taxon>Eukaryota</taxon>
        <taxon>Fungi</taxon>
        <taxon>Dikarya</taxon>
        <taxon>Ascomycota</taxon>
        <taxon>Pezizomycotina</taxon>
        <taxon>Leotiomycetes</taxon>
        <taxon>Helotiales</taxon>
        <taxon>Mollisiaceae</taxon>
        <taxon>Mollisia</taxon>
    </lineage>
</organism>
<feature type="compositionally biased region" description="Basic and acidic residues" evidence="10">
    <location>
        <begin position="71"/>
        <end position="82"/>
    </location>
</feature>
<dbReference type="InParanoid" id="A0A194XPK0"/>
<name>A0A194XPK0_MOLSC</name>
<feature type="compositionally biased region" description="Polar residues" evidence="10">
    <location>
        <begin position="1"/>
        <end position="15"/>
    </location>
</feature>
<dbReference type="PANTHER" id="PTHR10233">
    <property type="entry name" value="TRANSLATION INITIATION FACTOR EIF-2B"/>
    <property type="match status" value="1"/>
</dbReference>
<evidence type="ECO:0000256" key="5">
    <source>
        <dbReference type="ARBA" id="ARBA00022917"/>
    </source>
</evidence>
<evidence type="ECO:0000256" key="1">
    <source>
        <dbReference type="ARBA" id="ARBA00004514"/>
    </source>
</evidence>
<comment type="subcellular location">
    <subcellularLocation>
        <location evidence="1">Cytoplasm</location>
        <location evidence="1">Cytosol</location>
    </subcellularLocation>
</comment>
<dbReference type="AlphaFoldDB" id="A0A194XPK0"/>
<evidence type="ECO:0000256" key="4">
    <source>
        <dbReference type="ARBA" id="ARBA00022540"/>
    </source>
</evidence>
<evidence type="ECO:0000256" key="7">
    <source>
        <dbReference type="ARBA" id="ARBA00044356"/>
    </source>
</evidence>
<evidence type="ECO:0000256" key="3">
    <source>
        <dbReference type="ARBA" id="ARBA00022490"/>
    </source>
</evidence>
<dbReference type="GO" id="GO:0002183">
    <property type="term" value="P:cytoplasmic translational initiation"/>
    <property type="evidence" value="ECO:0007669"/>
    <property type="project" value="EnsemblFungi"/>
</dbReference>
<evidence type="ECO:0000313" key="12">
    <source>
        <dbReference type="Proteomes" id="UP000070700"/>
    </source>
</evidence>
<dbReference type="PANTHER" id="PTHR10233:SF14">
    <property type="entry name" value="TRANSLATION INITIATION FACTOR EIF-2B SUBUNIT DELTA"/>
    <property type="match status" value="1"/>
</dbReference>
<dbReference type="RefSeq" id="XP_018076354.1">
    <property type="nucleotide sequence ID" value="XM_018214269.1"/>
</dbReference>
<keyword evidence="3" id="KW-0963">Cytoplasm</keyword>
<keyword evidence="5" id="KW-0648">Protein biosynthesis</keyword>
<dbReference type="GeneID" id="28823995"/>
<dbReference type="SUPFAM" id="SSF100950">
    <property type="entry name" value="NagB/RpiA/CoA transferase-like"/>
    <property type="match status" value="1"/>
</dbReference>
<gene>
    <name evidence="11" type="ORF">LY89DRAFT_681342</name>
</gene>
<dbReference type="Pfam" id="PF01008">
    <property type="entry name" value="IF-2B"/>
    <property type="match status" value="1"/>
</dbReference>
<dbReference type="EMBL" id="KQ947407">
    <property type="protein sequence ID" value="KUJ21999.1"/>
    <property type="molecule type" value="Genomic_DNA"/>
</dbReference>
<feature type="compositionally biased region" description="Polar residues" evidence="10">
    <location>
        <begin position="119"/>
        <end position="136"/>
    </location>
</feature>
<feature type="region of interest" description="Disordered" evidence="10">
    <location>
        <begin position="1"/>
        <end position="161"/>
    </location>
</feature>
<dbReference type="FunCoup" id="A0A194XPK0">
    <property type="interactions" value="841"/>
</dbReference>
<evidence type="ECO:0000256" key="8">
    <source>
        <dbReference type="ARBA" id="ARBA00046432"/>
    </source>
</evidence>
<dbReference type="InterPro" id="IPR000649">
    <property type="entry name" value="IF-2B-related"/>
</dbReference>
<dbReference type="InterPro" id="IPR037171">
    <property type="entry name" value="NagB/RpiA_transferase-like"/>
</dbReference>
<dbReference type="GO" id="GO:0003743">
    <property type="term" value="F:translation initiation factor activity"/>
    <property type="evidence" value="ECO:0007669"/>
    <property type="project" value="UniProtKB-KW"/>
</dbReference>
<dbReference type="Gene3D" id="3.40.50.10470">
    <property type="entry name" value="Translation initiation factor eif-2b, domain 2"/>
    <property type="match status" value="1"/>
</dbReference>
<evidence type="ECO:0000256" key="10">
    <source>
        <dbReference type="SAM" id="MobiDB-lite"/>
    </source>
</evidence>